<gene>
    <name evidence="1" type="ORF">F8237_01945</name>
</gene>
<dbReference type="EMBL" id="CP044543">
    <property type="protein sequence ID" value="QFI71243.1"/>
    <property type="molecule type" value="Genomic_DNA"/>
</dbReference>
<sequence length="90" mass="10373">MANPRLTEIQIVTLKQLAITCANGGMSTLTRKQREAMVPLWRRNLIEIWTRQMPGERSRGPFFKPTDMGWALIRSIYAGGERRDQERQAA</sequence>
<reference evidence="2" key="1">
    <citation type="submission" date="2019-10" db="EMBL/GenBank/DDBJ databases">
        <title>Complete Genome Sequence of Bradyrhizobium betae type strain PL7HG1T.</title>
        <authorList>
            <person name="Bromfield E.S.P."/>
            <person name="Cloutier S."/>
        </authorList>
    </citation>
    <scope>NUCLEOTIDE SEQUENCE [LARGE SCALE GENOMIC DNA]</scope>
    <source>
        <strain evidence="2">PL7HG1</strain>
    </source>
</reference>
<dbReference type="OrthoDB" id="8240953at2"/>
<evidence type="ECO:0008006" key="3">
    <source>
        <dbReference type="Google" id="ProtNLM"/>
    </source>
</evidence>
<dbReference type="Proteomes" id="UP000325641">
    <property type="component" value="Chromosome"/>
</dbReference>
<dbReference type="RefSeq" id="WP_151642153.1">
    <property type="nucleotide sequence ID" value="NZ_CP044543.1"/>
</dbReference>
<dbReference type="KEGG" id="bbet:F8237_01945"/>
<accession>A0A5P6P190</accession>
<name>A0A5P6P190_9BRAD</name>
<protein>
    <recommendedName>
        <fullName evidence="3">Antirepressor protein C-terminal domain-containing protein</fullName>
    </recommendedName>
</protein>
<dbReference type="AlphaFoldDB" id="A0A5P6P190"/>
<organism evidence="1 2">
    <name type="scientific">Bradyrhizobium betae</name>
    <dbReference type="NCBI Taxonomy" id="244734"/>
    <lineage>
        <taxon>Bacteria</taxon>
        <taxon>Pseudomonadati</taxon>
        <taxon>Pseudomonadota</taxon>
        <taxon>Alphaproteobacteria</taxon>
        <taxon>Hyphomicrobiales</taxon>
        <taxon>Nitrobacteraceae</taxon>
        <taxon>Bradyrhizobium</taxon>
    </lineage>
</organism>
<proteinExistence type="predicted"/>
<evidence type="ECO:0000313" key="1">
    <source>
        <dbReference type="EMBL" id="QFI71243.1"/>
    </source>
</evidence>
<evidence type="ECO:0000313" key="2">
    <source>
        <dbReference type="Proteomes" id="UP000325641"/>
    </source>
</evidence>